<evidence type="ECO:0000256" key="1">
    <source>
        <dbReference type="SAM" id="Phobius"/>
    </source>
</evidence>
<keyword evidence="1" id="KW-1133">Transmembrane helix</keyword>
<name>A0A3F3H5N1_9LACO</name>
<sequence>MSPIFTFLMTVVAIYFTFYLIRPIDLTKILPQSPRNAALLKVVLATIIGFLLATALVGLLNEALQIPSSLLKDL</sequence>
<proteinExistence type="predicted"/>
<dbReference type="Proteomes" id="UP000061227">
    <property type="component" value="Unassembled WGS sequence"/>
</dbReference>
<reference evidence="2 3" key="1">
    <citation type="journal article" date="2015" name="BMC Genomics">
        <title>Comparative genomics of Fructobacillus spp. and Leuconostoc spp. reveals niche-specific evolution of Fructobacillus spp.</title>
        <authorList>
            <person name="Endo A."/>
            <person name="Tanizawa Y."/>
            <person name="Tanaka N."/>
            <person name="Maeno S."/>
            <person name="Kumar H."/>
            <person name="Shiwa Y."/>
            <person name="Okada S."/>
            <person name="Yoshikawa H."/>
            <person name="Dicks L."/>
            <person name="Nakagawa J."/>
            <person name="Arita M."/>
        </authorList>
    </citation>
    <scope>NUCLEOTIDE SEQUENCE [LARGE SCALE GENOMIC DNA]</scope>
    <source>
        <strain evidence="2 3">DSM 15468</strain>
    </source>
</reference>
<keyword evidence="3" id="KW-1185">Reference proteome</keyword>
<protein>
    <recommendedName>
        <fullName evidence="4">DUF1146 domain-containing protein</fullName>
    </recommendedName>
</protein>
<dbReference type="AlphaFoldDB" id="A0A3F3H5N1"/>
<keyword evidence="1" id="KW-0472">Membrane</keyword>
<dbReference type="EMBL" id="DF968066">
    <property type="protein sequence ID" value="GAP03170.1"/>
    <property type="molecule type" value="Genomic_DNA"/>
</dbReference>
<evidence type="ECO:0000313" key="3">
    <source>
        <dbReference type="Proteomes" id="UP000061227"/>
    </source>
</evidence>
<organism evidence="2 3">
    <name type="scientific">Fructobacillus pseudoficulneus</name>
    <dbReference type="NCBI Taxonomy" id="220714"/>
    <lineage>
        <taxon>Bacteria</taxon>
        <taxon>Bacillati</taxon>
        <taxon>Bacillota</taxon>
        <taxon>Bacilli</taxon>
        <taxon>Lactobacillales</taxon>
        <taxon>Lactobacillaceae</taxon>
        <taxon>Fructobacillus</taxon>
    </lineage>
</organism>
<dbReference type="RefSeq" id="WP_059378587.1">
    <property type="nucleotide sequence ID" value="NZ_DF968066.1"/>
</dbReference>
<gene>
    <name evidence="2" type="ORF">FPFC_041680</name>
</gene>
<evidence type="ECO:0000313" key="2">
    <source>
        <dbReference type="EMBL" id="GAP03170.1"/>
    </source>
</evidence>
<feature type="transmembrane region" description="Helical" evidence="1">
    <location>
        <begin position="6"/>
        <end position="26"/>
    </location>
</feature>
<keyword evidence="1" id="KW-0812">Transmembrane</keyword>
<accession>A0A3F3H5N1</accession>
<dbReference type="STRING" id="220714.SAMN05660469_0778"/>
<dbReference type="OrthoDB" id="2142111at2"/>
<feature type="transmembrane region" description="Helical" evidence="1">
    <location>
        <begin position="38"/>
        <end position="60"/>
    </location>
</feature>
<evidence type="ECO:0008006" key="4">
    <source>
        <dbReference type="Google" id="ProtNLM"/>
    </source>
</evidence>